<dbReference type="SUPFAM" id="SSF56112">
    <property type="entry name" value="Protein kinase-like (PK-like)"/>
    <property type="match status" value="1"/>
</dbReference>
<dbReference type="Pfam" id="PF00069">
    <property type="entry name" value="Pkinase"/>
    <property type="match status" value="1"/>
</dbReference>
<reference evidence="2" key="1">
    <citation type="submission" date="2025-08" db="UniProtKB">
        <authorList>
            <consortium name="Ensembl"/>
        </authorList>
    </citation>
    <scope>IDENTIFICATION</scope>
</reference>
<dbReference type="InterPro" id="IPR008266">
    <property type="entry name" value="Tyr_kinase_AS"/>
</dbReference>
<evidence type="ECO:0000313" key="3">
    <source>
        <dbReference type="Proteomes" id="UP000261600"/>
    </source>
</evidence>
<dbReference type="InterPro" id="IPR000719">
    <property type="entry name" value="Prot_kinase_dom"/>
</dbReference>
<dbReference type="PANTHER" id="PTHR44329:SF214">
    <property type="entry name" value="PROTEIN KINASE DOMAIN-CONTAINING PROTEIN"/>
    <property type="match status" value="1"/>
</dbReference>
<dbReference type="SMART" id="SM00220">
    <property type="entry name" value="S_TKc"/>
    <property type="match status" value="1"/>
</dbReference>
<dbReference type="InterPro" id="IPR011009">
    <property type="entry name" value="Kinase-like_dom_sf"/>
</dbReference>
<sequence>MSQAKSRSSAKRLLELVERYNLYHVKTLRYSDTRGVLEWLGVTFTFEQGKDTVAVLDELIRLRKLRNIAVAGIDEEPRIQGKDRLVVHIKRQRRPASRSCKYDSVVLFLVIPYDGMKAPYSQELTKVIKKDILRSVHAPLFPTFASCPAQHVEPHAQQAQPVLDGFLPSSYDTTKPRTPIVNVDNFGRKYVPLKCTACAAPWSIYADLAVPRESKCEFDIEELINTPNKVLGRGGFGVTVQISDRLVAKTNLFPEMVNWSVPFIDDEFNRYAHIASQAEEVMIGVSMKHPNILRTFGGFWCDVPGYQLGGRVVLLMERALFSLKEFMWHMRSAVVMPAIELDTLRGLDYLRSRAIQHRDFTYRNVLVCHQPDRKPIPFAFKISDFGTACNFSTPDHMRGNRTNMAPEVLWCLNAATGSDICSWYCVMWELHSGSPLVPYKGSERGYCKKTHAANLSNLVGVYNPEKDETFELDYMKAMDARALHAKHKDRRPTVQTILATLCHAGCNITDNPKSPLLYRYSRAWASLPQTLNEIGVCVLV</sequence>
<dbReference type="PANTHER" id="PTHR44329">
    <property type="entry name" value="SERINE/THREONINE-PROTEIN KINASE TNNI3K-RELATED"/>
    <property type="match status" value="1"/>
</dbReference>
<evidence type="ECO:0000259" key="1">
    <source>
        <dbReference type="PROSITE" id="PS50011"/>
    </source>
</evidence>
<dbReference type="STRING" id="43700.ENSMALP00000022982"/>
<evidence type="ECO:0000313" key="2">
    <source>
        <dbReference type="Ensembl" id="ENSMALP00000022982.1"/>
    </source>
</evidence>
<dbReference type="GO" id="GO:0005524">
    <property type="term" value="F:ATP binding"/>
    <property type="evidence" value="ECO:0007669"/>
    <property type="project" value="InterPro"/>
</dbReference>
<dbReference type="Proteomes" id="UP000261600">
    <property type="component" value="Unplaced"/>
</dbReference>
<dbReference type="GO" id="GO:0004674">
    <property type="term" value="F:protein serine/threonine kinase activity"/>
    <property type="evidence" value="ECO:0007669"/>
    <property type="project" value="TreeGrafter"/>
</dbReference>
<dbReference type="InterPro" id="IPR051681">
    <property type="entry name" value="Ser/Thr_Kinases-Pseudokinases"/>
</dbReference>
<dbReference type="AlphaFoldDB" id="A0A3Q3K4C7"/>
<dbReference type="PROSITE" id="PS50011">
    <property type="entry name" value="PROTEIN_KINASE_DOM"/>
    <property type="match status" value="1"/>
</dbReference>
<dbReference type="Gene3D" id="1.10.510.10">
    <property type="entry name" value="Transferase(Phosphotransferase) domain 1"/>
    <property type="match status" value="1"/>
</dbReference>
<accession>A0A3Q3K4C7</accession>
<keyword evidence="3" id="KW-1185">Reference proteome</keyword>
<dbReference type="PROSITE" id="PS00109">
    <property type="entry name" value="PROTEIN_KINASE_TYR"/>
    <property type="match status" value="1"/>
</dbReference>
<dbReference type="Ensembl" id="ENSMALT00000023420.1">
    <property type="protein sequence ID" value="ENSMALP00000022982.1"/>
    <property type="gene ID" value="ENSMALG00000016029.1"/>
</dbReference>
<feature type="domain" description="Protein kinase" evidence="1">
    <location>
        <begin position="225"/>
        <end position="506"/>
    </location>
</feature>
<name>A0A3Q3K4C7_MONAL</name>
<reference evidence="2" key="2">
    <citation type="submission" date="2025-09" db="UniProtKB">
        <authorList>
            <consortium name="Ensembl"/>
        </authorList>
    </citation>
    <scope>IDENTIFICATION</scope>
</reference>
<protein>
    <recommendedName>
        <fullName evidence="1">Protein kinase domain-containing protein</fullName>
    </recommendedName>
</protein>
<organism evidence="2 3">
    <name type="scientific">Monopterus albus</name>
    <name type="common">Swamp eel</name>
    <dbReference type="NCBI Taxonomy" id="43700"/>
    <lineage>
        <taxon>Eukaryota</taxon>
        <taxon>Metazoa</taxon>
        <taxon>Chordata</taxon>
        <taxon>Craniata</taxon>
        <taxon>Vertebrata</taxon>
        <taxon>Euteleostomi</taxon>
        <taxon>Actinopterygii</taxon>
        <taxon>Neopterygii</taxon>
        <taxon>Teleostei</taxon>
        <taxon>Neoteleostei</taxon>
        <taxon>Acanthomorphata</taxon>
        <taxon>Anabantaria</taxon>
        <taxon>Synbranchiformes</taxon>
        <taxon>Synbranchidae</taxon>
        <taxon>Monopterus</taxon>
    </lineage>
</organism>
<proteinExistence type="predicted"/>